<dbReference type="GO" id="GO:0004806">
    <property type="term" value="F:triacylglycerol lipase activity"/>
    <property type="evidence" value="ECO:0007669"/>
    <property type="project" value="TreeGrafter"/>
</dbReference>
<evidence type="ECO:0000259" key="3">
    <source>
        <dbReference type="Pfam" id="PF07859"/>
    </source>
</evidence>
<dbReference type="Pfam" id="PF07859">
    <property type="entry name" value="Abhydrolase_3"/>
    <property type="match status" value="1"/>
</dbReference>
<evidence type="ECO:0000256" key="2">
    <source>
        <dbReference type="ARBA" id="ARBA00022801"/>
    </source>
</evidence>
<accession>A0A2N9VPA1</accession>
<dbReference type="InterPro" id="IPR050300">
    <property type="entry name" value="GDXG_lipolytic_enzyme"/>
</dbReference>
<dbReference type="OrthoDB" id="9806180at2"/>
<comment type="similarity">
    <text evidence="1">Belongs to the 'GDXG' lipolytic enzyme family.</text>
</comment>
<protein>
    <submittedName>
        <fullName evidence="4">Alpha/beta hydrolase</fullName>
    </submittedName>
</protein>
<reference evidence="4 5" key="1">
    <citation type="journal article" date="2017" name="Int J Environ Stud">
        <title>Does the Miocene-Pliocene relict legume Oxytropis triphylla form nitrogen-fixing nodules with a combination of bacterial strains?</title>
        <authorList>
            <person name="Safronova V."/>
            <person name="Belimov A."/>
            <person name="Sazanova A."/>
            <person name="Kuznetsova I."/>
            <person name="Popova J."/>
            <person name="Andronov E."/>
            <person name="Verkhozina A."/>
            <person name="Tikhonovich I."/>
        </authorList>
    </citation>
    <scope>NUCLEOTIDE SEQUENCE [LARGE SCALE GENOMIC DNA]</scope>
    <source>
        <strain evidence="4 5">Tri-38</strain>
    </source>
</reference>
<dbReference type="PROSITE" id="PS01173">
    <property type="entry name" value="LIPASE_GDXG_HIS"/>
    <property type="match status" value="1"/>
</dbReference>
<dbReference type="SUPFAM" id="SSF53474">
    <property type="entry name" value="alpha/beta-Hydrolases"/>
    <property type="match status" value="1"/>
</dbReference>
<evidence type="ECO:0000313" key="5">
    <source>
        <dbReference type="Proteomes" id="UP000232163"/>
    </source>
</evidence>
<name>A0A2N9VPA1_9HYPH</name>
<gene>
    <name evidence="4" type="ORF">B5P45_28410</name>
</gene>
<organism evidence="4 5">
    <name type="scientific">Phyllobacterium zundukense</name>
    <dbReference type="NCBI Taxonomy" id="1867719"/>
    <lineage>
        <taxon>Bacteria</taxon>
        <taxon>Pseudomonadati</taxon>
        <taxon>Pseudomonadota</taxon>
        <taxon>Alphaproteobacteria</taxon>
        <taxon>Hyphomicrobiales</taxon>
        <taxon>Phyllobacteriaceae</taxon>
        <taxon>Phyllobacterium</taxon>
    </lineage>
</organism>
<dbReference type="Proteomes" id="UP000232163">
    <property type="component" value="Unassembled WGS sequence"/>
</dbReference>
<dbReference type="PANTHER" id="PTHR48081">
    <property type="entry name" value="AB HYDROLASE SUPERFAMILY PROTEIN C4A8.06C"/>
    <property type="match status" value="1"/>
</dbReference>
<dbReference type="InterPro" id="IPR029058">
    <property type="entry name" value="AB_hydrolase_fold"/>
</dbReference>
<dbReference type="EMBL" id="MZMT01000062">
    <property type="protein sequence ID" value="PIO41319.1"/>
    <property type="molecule type" value="Genomic_DNA"/>
</dbReference>
<feature type="domain" description="Alpha/beta hydrolase fold-3" evidence="3">
    <location>
        <begin position="68"/>
        <end position="269"/>
    </location>
</feature>
<comment type="caution">
    <text evidence="4">The sequence shown here is derived from an EMBL/GenBank/DDBJ whole genome shotgun (WGS) entry which is preliminary data.</text>
</comment>
<dbReference type="Gene3D" id="3.40.50.1820">
    <property type="entry name" value="alpha/beta hydrolase"/>
    <property type="match status" value="1"/>
</dbReference>
<sequence>MYENEIDTVRALLQSRPRPTSLAERRQRLDLVAAADPIAPDIHFERQMVGMCEAEWSLAPESDTAKTLLFFHGGGYCSGSIQSHRRMVAETGRAARVRTLALGYRLAPESPFPSALDDGLAAFEFLLAHGVPAASIAIGGDSAGGGLTLATMIRLRDAGKPLPGCAWLVSPWVDLEMTGASIDEKDAVDPLIHRDYLEELADAYLGGTSARDPLASPLHADLAGLPPTLIQVGSAETLLDDAVRIARRLGAVDVATNLEIWPHMIHAWHLWAARLISGRMAIASAGAFINKHLAT</sequence>
<dbReference type="InterPro" id="IPR013094">
    <property type="entry name" value="AB_hydrolase_3"/>
</dbReference>
<evidence type="ECO:0000313" key="4">
    <source>
        <dbReference type="EMBL" id="PIO41319.1"/>
    </source>
</evidence>
<dbReference type="PANTHER" id="PTHR48081:SF30">
    <property type="entry name" value="ACETYL-HYDROLASE LIPR-RELATED"/>
    <property type="match status" value="1"/>
</dbReference>
<evidence type="ECO:0000256" key="1">
    <source>
        <dbReference type="ARBA" id="ARBA00010515"/>
    </source>
</evidence>
<dbReference type="InterPro" id="IPR002168">
    <property type="entry name" value="Lipase_GDXG_HIS_AS"/>
</dbReference>
<dbReference type="RefSeq" id="WP_100002673.1">
    <property type="nucleotide sequence ID" value="NZ_CP017942.1"/>
</dbReference>
<keyword evidence="2 4" id="KW-0378">Hydrolase</keyword>
<keyword evidence="5" id="KW-1185">Reference proteome</keyword>
<proteinExistence type="inferred from homology"/>
<dbReference type="KEGG" id="pht:BLM14_24410"/>
<dbReference type="AlphaFoldDB" id="A0A2N9VPA1"/>